<dbReference type="STRING" id="272562.CA_C3691"/>
<dbReference type="Proteomes" id="UP000000814">
    <property type="component" value="Chromosome"/>
</dbReference>
<gene>
    <name evidence="1" type="ordered locus">CA_C3691</name>
</gene>
<name>Q97CZ8_CLOAB</name>
<evidence type="ECO:0000313" key="1">
    <source>
        <dbReference type="EMBL" id="AAK81612.1"/>
    </source>
</evidence>
<dbReference type="EMBL" id="AE001437">
    <property type="protein sequence ID" value="AAK81612.1"/>
    <property type="molecule type" value="Genomic_DNA"/>
</dbReference>
<organism evidence="1 2">
    <name type="scientific">Clostridium acetobutylicum (strain ATCC 824 / DSM 792 / JCM 1419 / IAM 19013 / LMG 5710 / NBRC 13948 / NRRL B-527 / VKM B-1787 / 2291 / W)</name>
    <dbReference type="NCBI Taxonomy" id="272562"/>
    <lineage>
        <taxon>Bacteria</taxon>
        <taxon>Bacillati</taxon>
        <taxon>Bacillota</taxon>
        <taxon>Clostridia</taxon>
        <taxon>Eubacteriales</taxon>
        <taxon>Clostridiaceae</taxon>
        <taxon>Clostridium</taxon>
    </lineage>
</organism>
<dbReference type="PIR" id="A97353">
    <property type="entry name" value="A97353"/>
</dbReference>
<evidence type="ECO:0000313" key="2">
    <source>
        <dbReference type="Proteomes" id="UP000000814"/>
    </source>
</evidence>
<sequence>MYERAFSTESPSKNSPRLAEIIAPLKKTKKPIKNDFICFEFIKSLLGW</sequence>
<accession>Q97CZ8</accession>
<proteinExistence type="predicted"/>
<keyword evidence="2" id="KW-1185">Reference proteome</keyword>
<protein>
    <submittedName>
        <fullName evidence="1">Uncharacterized protein</fullName>
    </submittedName>
</protein>
<dbReference type="KEGG" id="cac:CA_C3691"/>
<reference evidence="1 2" key="1">
    <citation type="journal article" date="2001" name="J. Bacteriol.">
        <title>Genome sequence and comparative analysis of the solvent-producing bacterium Clostridium acetobutylicum.</title>
        <authorList>
            <person name="Nolling J."/>
            <person name="Breton G."/>
            <person name="Omelchenko M.V."/>
            <person name="Makarova K.S."/>
            <person name="Zeng Q."/>
            <person name="Gibson R."/>
            <person name="Lee H.M."/>
            <person name="Dubois J."/>
            <person name="Qiu D."/>
            <person name="Hitti J."/>
            <person name="Wolf Y.I."/>
            <person name="Tatusov R.L."/>
            <person name="Sabathe F."/>
            <person name="Doucette-Stamm L."/>
            <person name="Soucaille P."/>
            <person name="Daly M.J."/>
            <person name="Bennett G.N."/>
            <person name="Koonin E.V."/>
            <person name="Smith D.R."/>
        </authorList>
    </citation>
    <scope>NUCLEOTIDE SEQUENCE [LARGE SCALE GENOMIC DNA]</scope>
    <source>
        <strain evidence="2">ATCC 824 / DSM 792 / JCM 1419 / LMG 5710 / VKM B-1787</strain>
    </source>
</reference>
<dbReference type="HOGENOM" id="CLU_3151057_0_0_9"/>
<dbReference type="AlphaFoldDB" id="Q97CZ8"/>